<dbReference type="AlphaFoldDB" id="A0AAD6K9Z7"/>
<gene>
    <name evidence="1" type="ORF">OIU84_029725</name>
</gene>
<sequence length="105" mass="11615">MAGIKSSGETGKIRFNDKLHYQSSGGIALYLNETRTQPKFSPELYGPHYRLGKVQDELEWSPVFVDGASITGTNPALTLSSTIHHKQSSSLLVTFHIKLCNIDTH</sequence>
<accession>A0AAD6K9Z7</accession>
<organism evidence="1 2">
    <name type="scientific">Salix udensis</name>
    <dbReference type="NCBI Taxonomy" id="889485"/>
    <lineage>
        <taxon>Eukaryota</taxon>
        <taxon>Viridiplantae</taxon>
        <taxon>Streptophyta</taxon>
        <taxon>Embryophyta</taxon>
        <taxon>Tracheophyta</taxon>
        <taxon>Spermatophyta</taxon>
        <taxon>Magnoliopsida</taxon>
        <taxon>eudicotyledons</taxon>
        <taxon>Gunneridae</taxon>
        <taxon>Pentapetalae</taxon>
        <taxon>rosids</taxon>
        <taxon>fabids</taxon>
        <taxon>Malpighiales</taxon>
        <taxon>Salicaceae</taxon>
        <taxon>Saliceae</taxon>
        <taxon>Salix</taxon>
    </lineage>
</organism>
<protein>
    <submittedName>
        <fullName evidence="1">Uncharacterized protein</fullName>
    </submittedName>
</protein>
<dbReference type="Proteomes" id="UP001162972">
    <property type="component" value="Chromosome 7"/>
</dbReference>
<proteinExistence type="predicted"/>
<comment type="caution">
    <text evidence="1">The sequence shown here is derived from an EMBL/GenBank/DDBJ whole genome shotgun (WGS) entry which is preliminary data.</text>
</comment>
<evidence type="ECO:0000313" key="2">
    <source>
        <dbReference type="Proteomes" id="UP001162972"/>
    </source>
</evidence>
<name>A0AAD6K9Z7_9ROSI</name>
<reference evidence="1 2" key="1">
    <citation type="journal article" date="2023" name="Int. J. Mol. Sci.">
        <title>De Novo Assembly and Annotation of 11 Diverse Shrub Willow (Salix) Genomes Reveals Novel Gene Organization in Sex-Linked Regions.</title>
        <authorList>
            <person name="Hyden B."/>
            <person name="Feng K."/>
            <person name="Yates T.B."/>
            <person name="Jawdy S."/>
            <person name="Cereghino C."/>
            <person name="Smart L.B."/>
            <person name="Muchero W."/>
        </authorList>
    </citation>
    <scope>NUCLEOTIDE SEQUENCE [LARGE SCALE GENOMIC DNA]</scope>
    <source>
        <tissue evidence="1">Shoot tip</tissue>
    </source>
</reference>
<dbReference type="EMBL" id="JAPFFJ010000009">
    <property type="protein sequence ID" value="KAJ6419660.1"/>
    <property type="molecule type" value="Genomic_DNA"/>
</dbReference>
<keyword evidence="2" id="KW-1185">Reference proteome</keyword>
<evidence type="ECO:0000313" key="1">
    <source>
        <dbReference type="EMBL" id="KAJ6419660.1"/>
    </source>
</evidence>